<protein>
    <submittedName>
        <fullName evidence="1">Uncharacterized protein</fullName>
    </submittedName>
</protein>
<gene>
    <name evidence="1" type="ORF">EVAR_62171_1</name>
</gene>
<keyword evidence="2" id="KW-1185">Reference proteome</keyword>
<dbReference type="AlphaFoldDB" id="A0A4C1ZWN9"/>
<evidence type="ECO:0000313" key="2">
    <source>
        <dbReference type="Proteomes" id="UP000299102"/>
    </source>
</evidence>
<proteinExistence type="predicted"/>
<reference evidence="1 2" key="1">
    <citation type="journal article" date="2019" name="Commun. Biol.">
        <title>The bagworm genome reveals a unique fibroin gene that provides high tensile strength.</title>
        <authorList>
            <person name="Kono N."/>
            <person name="Nakamura H."/>
            <person name="Ohtoshi R."/>
            <person name="Tomita M."/>
            <person name="Numata K."/>
            <person name="Arakawa K."/>
        </authorList>
    </citation>
    <scope>NUCLEOTIDE SEQUENCE [LARGE SCALE GENOMIC DNA]</scope>
</reference>
<organism evidence="1 2">
    <name type="scientific">Eumeta variegata</name>
    <name type="common">Bagworm moth</name>
    <name type="synonym">Eumeta japonica</name>
    <dbReference type="NCBI Taxonomy" id="151549"/>
    <lineage>
        <taxon>Eukaryota</taxon>
        <taxon>Metazoa</taxon>
        <taxon>Ecdysozoa</taxon>
        <taxon>Arthropoda</taxon>
        <taxon>Hexapoda</taxon>
        <taxon>Insecta</taxon>
        <taxon>Pterygota</taxon>
        <taxon>Neoptera</taxon>
        <taxon>Endopterygota</taxon>
        <taxon>Lepidoptera</taxon>
        <taxon>Glossata</taxon>
        <taxon>Ditrysia</taxon>
        <taxon>Tineoidea</taxon>
        <taxon>Psychidae</taxon>
        <taxon>Oiketicinae</taxon>
        <taxon>Eumeta</taxon>
    </lineage>
</organism>
<dbReference type="Proteomes" id="UP000299102">
    <property type="component" value="Unassembled WGS sequence"/>
</dbReference>
<comment type="caution">
    <text evidence="1">The sequence shown here is derived from an EMBL/GenBank/DDBJ whole genome shotgun (WGS) entry which is preliminary data.</text>
</comment>
<name>A0A4C1ZWN9_EUMVA</name>
<sequence>MKYIPSSFKSTDHVHKRDIDFGLALDFNSGPIHPIQSQTDVDLGYLEQNQLISFAFKSINIHLSSQNYAFITLVDLNNFDRTRRCEAVDDFRAGRAGARLLVPHRRLSDWAFRFSNIVGKRMRAAVARGSLNKRGQCYNTGVATLPPSSEFTGSDEHCPTNTITLFGARKYSSQFAFRTSGGAPALRLATLSAPASPEADLIAEAMKE</sequence>
<evidence type="ECO:0000313" key="1">
    <source>
        <dbReference type="EMBL" id="GBP91027.1"/>
    </source>
</evidence>
<dbReference type="EMBL" id="BGZK01002135">
    <property type="protein sequence ID" value="GBP91027.1"/>
    <property type="molecule type" value="Genomic_DNA"/>
</dbReference>
<accession>A0A4C1ZWN9</accession>